<dbReference type="InterPro" id="IPR029058">
    <property type="entry name" value="AB_hydrolase_fold"/>
</dbReference>
<dbReference type="AlphaFoldDB" id="A0A1H1P4R9"/>
<dbReference type="Proteomes" id="UP000199103">
    <property type="component" value="Chromosome I"/>
</dbReference>
<keyword evidence="2" id="KW-1185">Reference proteome</keyword>
<dbReference type="STRING" id="630515.SAMN04489812_0756"/>
<evidence type="ECO:0008006" key="3">
    <source>
        <dbReference type="Google" id="ProtNLM"/>
    </source>
</evidence>
<proteinExistence type="predicted"/>
<evidence type="ECO:0000313" key="2">
    <source>
        <dbReference type="Proteomes" id="UP000199103"/>
    </source>
</evidence>
<dbReference type="OrthoDB" id="4158640at2"/>
<dbReference type="RefSeq" id="WP_091520090.1">
    <property type="nucleotide sequence ID" value="NZ_LT629772.1"/>
</dbReference>
<gene>
    <name evidence="1" type="ORF">SAMN04489812_0756</name>
</gene>
<organism evidence="1 2">
    <name type="scientific">Microlunatus soli</name>
    <dbReference type="NCBI Taxonomy" id="630515"/>
    <lineage>
        <taxon>Bacteria</taxon>
        <taxon>Bacillati</taxon>
        <taxon>Actinomycetota</taxon>
        <taxon>Actinomycetes</taxon>
        <taxon>Propionibacteriales</taxon>
        <taxon>Propionibacteriaceae</taxon>
        <taxon>Microlunatus</taxon>
    </lineage>
</organism>
<dbReference type="SUPFAM" id="SSF53474">
    <property type="entry name" value="alpha/beta-Hydrolases"/>
    <property type="match status" value="1"/>
</dbReference>
<dbReference type="EMBL" id="LT629772">
    <property type="protein sequence ID" value="SDS05985.1"/>
    <property type="molecule type" value="Genomic_DNA"/>
</dbReference>
<accession>A0A1H1P4R9</accession>
<reference evidence="1 2" key="1">
    <citation type="submission" date="2016-10" db="EMBL/GenBank/DDBJ databases">
        <authorList>
            <person name="de Groot N.N."/>
        </authorList>
    </citation>
    <scope>NUCLEOTIDE SEQUENCE [LARGE SCALE GENOMIC DNA]</scope>
    <source>
        <strain evidence="1 2">DSM 21800</strain>
    </source>
</reference>
<sequence>MKTLEHTISDGVTERSFILGEVPGVLWTPTTVTAPAPLVLMGHGGGLHKRSPDLVARARRYVARYGFSVAAIDSPGHGERPRSVRDQQWVAKMLQARESGRPMGPIIAEYNGSLAERAIGEWRATIDALQELPEIGPDAPIGYSGMTLASAIGLPLITVEPRISAAVVGGVFVYDVLMAAARMITIPIRFLLPWDDHEIDRQTGLDLFDAFGSTEKSLLATTGGHHELPSYVADEAARFFVRQFGRSAAVTT</sequence>
<name>A0A1H1P4R9_9ACTN</name>
<dbReference type="Gene3D" id="3.40.50.1820">
    <property type="entry name" value="alpha/beta hydrolase"/>
    <property type="match status" value="1"/>
</dbReference>
<evidence type="ECO:0000313" key="1">
    <source>
        <dbReference type="EMBL" id="SDS05985.1"/>
    </source>
</evidence>
<protein>
    <recommendedName>
        <fullName evidence="3">Alpha/beta hydrolase</fullName>
    </recommendedName>
</protein>